<sequence length="51" mass="5827">MAQRHPHVFGNAVVPGSGEVLTRWDEIKKWEKAGKGWTEAYLPEAFEEQKS</sequence>
<name>A0ABS2EK86_9FIRM</name>
<dbReference type="EMBL" id="JACJKH010000031">
    <property type="protein sequence ID" value="MBM6745352.1"/>
    <property type="molecule type" value="Genomic_DNA"/>
</dbReference>
<dbReference type="RefSeq" id="WP_204864620.1">
    <property type="nucleotide sequence ID" value="NZ_JACJKH010000031.1"/>
</dbReference>
<dbReference type="Proteomes" id="UP000775686">
    <property type="component" value="Unassembled WGS sequence"/>
</dbReference>
<keyword evidence="2" id="KW-1185">Reference proteome</keyword>
<gene>
    <name evidence="1" type="ORF">H6A32_13765</name>
</gene>
<reference evidence="1 2" key="1">
    <citation type="journal article" date="2021" name="Sci. Rep.">
        <title>The distribution of antibiotic resistance genes in chicken gut microbiota commensals.</title>
        <authorList>
            <person name="Juricova H."/>
            <person name="Matiasovicova J."/>
            <person name="Kubasova T."/>
            <person name="Cejkova D."/>
            <person name="Rychlik I."/>
        </authorList>
    </citation>
    <scope>NUCLEOTIDE SEQUENCE [LARGE SCALE GENOMIC DNA]</scope>
    <source>
        <strain evidence="1 2">An770</strain>
    </source>
</reference>
<evidence type="ECO:0000313" key="1">
    <source>
        <dbReference type="EMBL" id="MBM6745352.1"/>
    </source>
</evidence>
<comment type="caution">
    <text evidence="1">The sequence shown here is derived from an EMBL/GenBank/DDBJ whole genome shotgun (WGS) entry which is preliminary data.</text>
</comment>
<organism evidence="1 2">
    <name type="scientific">Drancourtella massiliensis</name>
    <dbReference type="NCBI Taxonomy" id="1632013"/>
    <lineage>
        <taxon>Bacteria</taxon>
        <taxon>Bacillati</taxon>
        <taxon>Bacillota</taxon>
        <taxon>Clostridia</taxon>
        <taxon>Eubacteriales</taxon>
        <taxon>Oscillospiraceae</taxon>
        <taxon>Drancourtella</taxon>
    </lineage>
</organism>
<protein>
    <submittedName>
        <fullName evidence="1">Uncharacterized protein</fullName>
    </submittedName>
</protein>
<accession>A0ABS2EK86</accession>
<proteinExistence type="predicted"/>
<evidence type="ECO:0000313" key="2">
    <source>
        <dbReference type="Proteomes" id="UP000775686"/>
    </source>
</evidence>